<evidence type="ECO:0000256" key="1">
    <source>
        <dbReference type="ARBA" id="ARBA00004496"/>
    </source>
</evidence>
<dbReference type="Pfam" id="PF21290">
    <property type="entry name" value="UBA_BIRC2-3"/>
    <property type="match status" value="1"/>
</dbReference>
<dbReference type="PANTHER" id="PTHR10044:SF179">
    <property type="entry name" value="BACULOVIRAL IAP REPEAT-CONTAINING PROTEIN 5"/>
    <property type="match status" value="1"/>
</dbReference>
<dbReference type="Gene3D" id="1.10.533.10">
    <property type="entry name" value="Death Domain, Fas"/>
    <property type="match status" value="1"/>
</dbReference>
<reference evidence="5 6" key="1">
    <citation type="submission" date="2020-12" db="EMBL/GenBank/DDBJ databases">
        <title>De novo assembly of Tibetan sheep genome.</title>
        <authorList>
            <person name="Li X."/>
        </authorList>
    </citation>
    <scope>NUCLEOTIDE SEQUENCE [LARGE SCALE GENOMIC DNA]</scope>
    <source>
        <tissue evidence="5">Heart</tissue>
    </source>
</reference>
<dbReference type="GO" id="GO:0031398">
    <property type="term" value="P:positive regulation of protein ubiquitination"/>
    <property type="evidence" value="ECO:0007669"/>
    <property type="project" value="UniProtKB-ARBA"/>
</dbReference>
<proteinExistence type="predicted"/>
<dbReference type="GO" id="GO:0051726">
    <property type="term" value="P:regulation of cell cycle"/>
    <property type="evidence" value="ECO:0007669"/>
    <property type="project" value="TreeGrafter"/>
</dbReference>
<comment type="subcellular location">
    <subcellularLocation>
        <location evidence="1">Cytoplasm</location>
    </subcellularLocation>
</comment>
<comment type="caution">
    <text evidence="5">The sequence shown here is derived from an EMBL/GenBank/DDBJ whole genome shotgun (WGS) entry which is preliminary data.</text>
</comment>
<evidence type="ECO:0000313" key="5">
    <source>
        <dbReference type="EMBL" id="KAG5214879.1"/>
    </source>
</evidence>
<dbReference type="SUPFAM" id="SSF57924">
    <property type="entry name" value="Inhibitor of apoptosis (IAP) repeat"/>
    <property type="match status" value="2"/>
</dbReference>
<dbReference type="EMBL" id="JAEMGP010000001">
    <property type="protein sequence ID" value="KAG5214879.1"/>
    <property type="molecule type" value="Genomic_DNA"/>
</dbReference>
<dbReference type="GO" id="GO:0043027">
    <property type="term" value="F:cysteine-type endopeptidase inhibitor activity involved in apoptotic process"/>
    <property type="evidence" value="ECO:0007669"/>
    <property type="project" value="TreeGrafter"/>
</dbReference>
<sequence length="395" mass="44956">MYKTTSQRFVPDPLNRKFYSVLEDSTILSNWTIDNKQKMKYDFSSFPTGVPVSERSLAHAGFYYTGVNNKLYSESSSVTNLESTSKNASSPMRNSFIYSLSSTLEHSSLFSGSFSNLSPNPITSRAVEDFPPLRTNSYSCAMTTEEARFFTYQICSLTFLSPSALVRAGFYYILDKEMATHSSILAWRIPGMGEPGRNDNVKYFCCDGGLRCWEYGDGTWIQVRYLHLHEQLLRLVKRTLQSKIVTTGESCKTVIDIVSGCLIAGDERREEEKEEEKERQTEEIASDDLPFTCALLHDLPLVWRNRMALFQRFMCVLPILDNLLKANNLFVEKNMKYNPTDVSGLVYGQRSFYCITSGHLVVCQECAPSLRKCPIKGTVHNFSHKRKIGCKNLKI</sequence>
<protein>
    <recommendedName>
        <fullName evidence="4">BIRC2/3-like UBA domain-containing protein</fullName>
    </recommendedName>
</protein>
<dbReference type="Proteomes" id="UP000664991">
    <property type="component" value="Unassembled WGS sequence"/>
</dbReference>
<organism evidence="5 6">
    <name type="scientific">Ovis aries</name>
    <name type="common">Sheep</name>
    <dbReference type="NCBI Taxonomy" id="9940"/>
    <lineage>
        <taxon>Eukaryota</taxon>
        <taxon>Metazoa</taxon>
        <taxon>Chordata</taxon>
        <taxon>Craniata</taxon>
        <taxon>Vertebrata</taxon>
        <taxon>Euteleostomi</taxon>
        <taxon>Mammalia</taxon>
        <taxon>Eutheria</taxon>
        <taxon>Laurasiatheria</taxon>
        <taxon>Artiodactyla</taxon>
        <taxon>Ruminantia</taxon>
        <taxon>Pecora</taxon>
        <taxon>Bovidae</taxon>
        <taxon>Caprinae</taxon>
        <taxon>Ovis</taxon>
    </lineage>
</organism>
<dbReference type="InterPro" id="IPR050784">
    <property type="entry name" value="IAP"/>
</dbReference>
<dbReference type="GO" id="GO:0005634">
    <property type="term" value="C:nucleus"/>
    <property type="evidence" value="ECO:0007669"/>
    <property type="project" value="TreeGrafter"/>
</dbReference>
<dbReference type="GO" id="GO:0006915">
    <property type="term" value="P:apoptotic process"/>
    <property type="evidence" value="ECO:0007669"/>
    <property type="project" value="UniProtKB-KW"/>
</dbReference>
<dbReference type="InterPro" id="IPR011029">
    <property type="entry name" value="DEATH-like_dom_sf"/>
</dbReference>
<dbReference type="GO" id="GO:0043066">
    <property type="term" value="P:negative regulation of apoptotic process"/>
    <property type="evidence" value="ECO:0007669"/>
    <property type="project" value="TreeGrafter"/>
</dbReference>
<dbReference type="Gene3D" id="1.10.1170.10">
    <property type="entry name" value="Inhibitor Of Apoptosis Protein (2mihbC-IAP-1), Chain A"/>
    <property type="match status" value="1"/>
</dbReference>
<dbReference type="InterPro" id="IPR001370">
    <property type="entry name" value="BIR_rpt"/>
</dbReference>
<dbReference type="GO" id="GO:0061630">
    <property type="term" value="F:ubiquitin protein ligase activity"/>
    <property type="evidence" value="ECO:0007669"/>
    <property type="project" value="TreeGrafter"/>
</dbReference>
<keyword evidence="3" id="KW-0053">Apoptosis</keyword>
<gene>
    <name evidence="5" type="ORF">JEQ12_000455</name>
</gene>
<evidence type="ECO:0000313" key="6">
    <source>
        <dbReference type="Proteomes" id="UP000664991"/>
    </source>
</evidence>
<accession>A0A836D7Q9</accession>
<evidence type="ECO:0000256" key="2">
    <source>
        <dbReference type="ARBA" id="ARBA00022490"/>
    </source>
</evidence>
<feature type="domain" description="BIRC2/3-like UBA" evidence="4">
    <location>
        <begin position="234"/>
        <end position="267"/>
    </location>
</feature>
<keyword evidence="2" id="KW-0963">Cytoplasm</keyword>
<evidence type="ECO:0000256" key="3">
    <source>
        <dbReference type="ARBA" id="ARBA00022703"/>
    </source>
</evidence>
<dbReference type="SMART" id="SM00238">
    <property type="entry name" value="BIR"/>
    <property type="match status" value="1"/>
</dbReference>
<dbReference type="GO" id="GO:0005737">
    <property type="term" value="C:cytoplasm"/>
    <property type="evidence" value="ECO:0007669"/>
    <property type="project" value="UniProtKB-SubCell"/>
</dbReference>
<name>A0A836D7Q9_SHEEP</name>
<dbReference type="InterPro" id="IPR048875">
    <property type="entry name" value="BIRC2-3-like_UBA"/>
</dbReference>
<evidence type="ECO:0000259" key="4">
    <source>
        <dbReference type="Pfam" id="PF21290"/>
    </source>
</evidence>
<dbReference type="AlphaFoldDB" id="A0A836D7Q9"/>
<dbReference type="PANTHER" id="PTHR10044">
    <property type="entry name" value="INHIBITOR OF APOPTOSIS"/>
    <property type="match status" value="1"/>
</dbReference>